<name>A0A0C1TQ15_9BACT</name>
<evidence type="ECO:0000313" key="2">
    <source>
        <dbReference type="EMBL" id="KIE42884.1"/>
    </source>
</evidence>
<dbReference type="AlphaFoldDB" id="A0A0C1TQ15"/>
<dbReference type="InterPro" id="IPR000073">
    <property type="entry name" value="AB_hydrolase_1"/>
</dbReference>
<evidence type="ECO:0000259" key="1">
    <source>
        <dbReference type="Pfam" id="PF00561"/>
    </source>
</evidence>
<feature type="domain" description="AB hydrolase-1" evidence="1">
    <location>
        <begin position="29"/>
        <end position="269"/>
    </location>
</feature>
<dbReference type="PANTHER" id="PTHR43689">
    <property type="entry name" value="HYDROLASE"/>
    <property type="match status" value="1"/>
</dbReference>
<dbReference type="RefSeq" id="WP_039645851.1">
    <property type="nucleotide sequence ID" value="NZ_JXBL01000001.1"/>
</dbReference>
<dbReference type="GO" id="GO:0016787">
    <property type="term" value="F:hydrolase activity"/>
    <property type="evidence" value="ECO:0007669"/>
    <property type="project" value="UniProtKB-KW"/>
</dbReference>
<dbReference type="Proteomes" id="UP000031433">
    <property type="component" value="Unassembled WGS sequence"/>
</dbReference>
<proteinExistence type="predicted"/>
<protein>
    <submittedName>
        <fullName evidence="2">Alpha/beta hydrolase</fullName>
    </submittedName>
</protein>
<dbReference type="Pfam" id="PF00561">
    <property type="entry name" value="Abhydrolase_1"/>
    <property type="match status" value="1"/>
</dbReference>
<organism evidence="2 3">
    <name type="scientific">Geobacter soli</name>
    <dbReference type="NCBI Taxonomy" id="1510391"/>
    <lineage>
        <taxon>Bacteria</taxon>
        <taxon>Pseudomonadati</taxon>
        <taxon>Thermodesulfobacteriota</taxon>
        <taxon>Desulfuromonadia</taxon>
        <taxon>Geobacterales</taxon>
        <taxon>Geobacteraceae</taxon>
        <taxon>Geobacter</taxon>
    </lineage>
</organism>
<dbReference type="PRINTS" id="PR00111">
    <property type="entry name" value="ABHYDROLASE"/>
</dbReference>
<reference evidence="2 3" key="1">
    <citation type="submission" date="2015-01" db="EMBL/GenBank/DDBJ databases">
        <title>Genome sequence of the anaerobic bacterium Geobacter soli GSS01, a dissimilatory Fe(III) reducer from soil.</title>
        <authorList>
            <person name="Yang G."/>
            <person name="Zhou S."/>
        </authorList>
    </citation>
    <scope>NUCLEOTIDE SEQUENCE [LARGE SCALE GENOMIC DNA]</scope>
    <source>
        <strain evidence="2 3">GSS01</strain>
    </source>
</reference>
<dbReference type="SUPFAM" id="SSF53474">
    <property type="entry name" value="alpha/beta-Hydrolases"/>
    <property type="match status" value="1"/>
</dbReference>
<keyword evidence="3" id="KW-1185">Reference proteome</keyword>
<evidence type="ECO:0000313" key="3">
    <source>
        <dbReference type="Proteomes" id="UP000031433"/>
    </source>
</evidence>
<gene>
    <name evidence="2" type="ORF">SE37_09685</name>
</gene>
<dbReference type="Gene3D" id="3.40.50.1820">
    <property type="entry name" value="alpha/beta hydrolase"/>
    <property type="match status" value="1"/>
</dbReference>
<keyword evidence="2" id="KW-0378">Hydrolase</keyword>
<comment type="caution">
    <text evidence="2">The sequence shown here is derived from an EMBL/GenBank/DDBJ whole genome shotgun (WGS) entry which is preliminary data.</text>
</comment>
<dbReference type="PANTHER" id="PTHR43689:SF8">
    <property type="entry name" value="ALPHA_BETA-HYDROLASES SUPERFAMILY PROTEIN"/>
    <property type="match status" value="1"/>
</dbReference>
<dbReference type="InterPro" id="IPR029058">
    <property type="entry name" value="AB_hydrolase_fold"/>
</dbReference>
<dbReference type="EMBL" id="JXBL01000001">
    <property type="protein sequence ID" value="KIE42884.1"/>
    <property type="molecule type" value="Genomic_DNA"/>
</dbReference>
<sequence length="302" mass="33230">MASTASGSCFTHSPDTLIHYRTHGCGPVHVVFIHGFAAALTTWDDLAPLFPPDRFTLYLIDLKGFGFSSKPRCGSYSLEEQAAVVTAFIKAQGLRQVVLAGHSLGGGIALLVALRAGERGDDGLIGRLVLLDCAAYPQRLPRFMRLLRVPVLARLGMALIPVRLIVKATLRAVFEDPAAITAERILRYETCFGRRGIARVLIRTVRELSRTDASTVIQRYGAIDIPALIIWGENDRIVRPAQGRRLAEDLPSARLAVIGTCGHNPHEEQPLRTYELMREFIEQEEEKGEGAGTAQRGRWPAQ</sequence>
<accession>A0A0C1TQ15</accession>